<evidence type="ECO:0000313" key="1">
    <source>
        <dbReference type="EMBL" id="RTZ45920.1"/>
    </source>
</evidence>
<gene>
    <name evidence="1" type="ORF">EJ377_14530</name>
</gene>
<reference evidence="1 2" key="1">
    <citation type="submission" date="2018-12" db="EMBL/GenBank/DDBJ databases">
        <title>Draft Genome Sequence of Chryseobacterium arthrosphaerae strain ED882-96 Isolated from the Blood of a Patient with Liver Cirrhosis in Taiwan.</title>
        <authorList>
            <person name="Lin J.-N."/>
            <person name="Lai C.-H."/>
            <person name="Yang C.-H."/>
            <person name="Huang Y.-H."/>
        </authorList>
    </citation>
    <scope>NUCLEOTIDE SEQUENCE [LARGE SCALE GENOMIC DNA]</scope>
    <source>
        <strain evidence="1 2">ED882-96</strain>
    </source>
</reference>
<sequence>MLVHKHQIDTQPEEILAQYEYNELSQVKNKKVGGTNTAQPLQSIDYTYNIKGWLTKINDPSDLNGKLFGYELKYTNR</sequence>
<evidence type="ECO:0008006" key="3">
    <source>
        <dbReference type="Google" id="ProtNLM"/>
    </source>
</evidence>
<comment type="caution">
    <text evidence="1">The sequence shown here is derived from an EMBL/GenBank/DDBJ whole genome shotgun (WGS) entry which is preliminary data.</text>
</comment>
<dbReference type="Gene3D" id="2.180.10.10">
    <property type="entry name" value="RHS repeat-associated core"/>
    <property type="match status" value="1"/>
</dbReference>
<accession>A0A432DSW2</accession>
<organism evidence="1 2">
    <name type="scientific">Chryseobacterium arthrosphaerae</name>
    <dbReference type="NCBI Taxonomy" id="651561"/>
    <lineage>
        <taxon>Bacteria</taxon>
        <taxon>Pseudomonadati</taxon>
        <taxon>Bacteroidota</taxon>
        <taxon>Flavobacteriia</taxon>
        <taxon>Flavobacteriales</taxon>
        <taxon>Weeksellaceae</taxon>
        <taxon>Chryseobacterium group</taxon>
        <taxon>Chryseobacterium</taxon>
    </lineage>
</organism>
<dbReference type="EMBL" id="RYFC01000003">
    <property type="protein sequence ID" value="RTZ45920.1"/>
    <property type="molecule type" value="Genomic_DNA"/>
</dbReference>
<protein>
    <recommendedName>
        <fullName evidence="3">RHS repeat-associated core domain-containing protein</fullName>
    </recommendedName>
</protein>
<name>A0A432DSW2_9FLAO</name>
<proteinExistence type="predicted"/>
<dbReference type="Proteomes" id="UP000276953">
    <property type="component" value="Unassembled WGS sequence"/>
</dbReference>
<dbReference type="AlphaFoldDB" id="A0A432DSW2"/>
<evidence type="ECO:0000313" key="2">
    <source>
        <dbReference type="Proteomes" id="UP000276953"/>
    </source>
</evidence>